<dbReference type="Gene3D" id="2.30.130.30">
    <property type="entry name" value="Hypothetical protein"/>
    <property type="match status" value="1"/>
</dbReference>
<evidence type="ECO:0000259" key="1">
    <source>
        <dbReference type="Pfam" id="PF12961"/>
    </source>
</evidence>
<name>A0A9X7Z8X3_9BACL</name>
<dbReference type="Pfam" id="PF12961">
    <property type="entry name" value="DUF3850"/>
    <property type="match status" value="1"/>
</dbReference>
<reference evidence="2 3" key="1">
    <citation type="submission" date="2021-02" db="EMBL/GenBank/DDBJ databases">
        <title>Alicyclobacillus curvatus sp. nov. and Alicyclobacillus mengziensis sp. nov., two acidophilic bacteria isolated from acid mine drainage.</title>
        <authorList>
            <person name="Huang Y."/>
        </authorList>
    </citation>
    <scope>NUCLEOTIDE SEQUENCE [LARGE SCALE GENOMIC DNA]</scope>
    <source>
        <strain evidence="2 3">S30H14</strain>
    </source>
</reference>
<dbReference type="SUPFAM" id="SSF88697">
    <property type="entry name" value="PUA domain-like"/>
    <property type="match status" value="1"/>
</dbReference>
<accession>A0A9X7Z8X3</accession>
<gene>
    <name evidence="2" type="ORF">JZ786_24115</name>
</gene>
<dbReference type="RefSeq" id="WP_206659388.1">
    <property type="nucleotide sequence ID" value="NZ_CP071182.1"/>
</dbReference>
<dbReference type="Proteomes" id="UP000663505">
    <property type="component" value="Chromosome"/>
</dbReference>
<organism evidence="2 3">
    <name type="scientific">Alicyclobacillus mengziensis</name>
    <dbReference type="NCBI Taxonomy" id="2931921"/>
    <lineage>
        <taxon>Bacteria</taxon>
        <taxon>Bacillati</taxon>
        <taxon>Bacillota</taxon>
        <taxon>Bacilli</taxon>
        <taxon>Bacillales</taxon>
        <taxon>Alicyclobacillaceae</taxon>
        <taxon>Alicyclobacillus</taxon>
    </lineage>
</organism>
<keyword evidence="3" id="KW-1185">Reference proteome</keyword>
<dbReference type="KEGG" id="afx:JZ786_24115"/>
<sequence length="73" mass="8230">MGSHRKNLAEHFEPVKFGNQTVEIRKDDRGYQVGDKLILAEWDHVAEDYTGRTSVRIGTGICRVTGIISNITE</sequence>
<dbReference type="EMBL" id="CP071182">
    <property type="protein sequence ID" value="QSO50087.1"/>
    <property type="molecule type" value="Genomic_DNA"/>
</dbReference>
<dbReference type="InterPro" id="IPR039440">
    <property type="entry name" value="DUF3850"/>
</dbReference>
<dbReference type="InterPro" id="IPR015947">
    <property type="entry name" value="PUA-like_sf"/>
</dbReference>
<protein>
    <submittedName>
        <fullName evidence="2">DUF3850 domain-containing protein</fullName>
    </submittedName>
</protein>
<evidence type="ECO:0000313" key="2">
    <source>
        <dbReference type="EMBL" id="QSO50087.1"/>
    </source>
</evidence>
<feature type="domain" description="DUF3850" evidence="1">
    <location>
        <begin position="7"/>
        <end position="56"/>
    </location>
</feature>
<dbReference type="AlphaFoldDB" id="A0A9X7Z8X3"/>
<proteinExistence type="predicted"/>
<evidence type="ECO:0000313" key="3">
    <source>
        <dbReference type="Proteomes" id="UP000663505"/>
    </source>
</evidence>